<keyword evidence="2 4" id="KW-1133">Transmembrane helix</keyword>
<evidence type="ECO:0000256" key="2">
    <source>
        <dbReference type="ARBA" id="ARBA00022989"/>
    </source>
</evidence>
<feature type="transmembrane region" description="Helical" evidence="4">
    <location>
        <begin position="322"/>
        <end position="341"/>
    </location>
</feature>
<feature type="transmembrane region" description="Helical" evidence="4">
    <location>
        <begin position="178"/>
        <end position="197"/>
    </location>
</feature>
<evidence type="ECO:0000313" key="6">
    <source>
        <dbReference type="EMBL" id="PKU23874.1"/>
    </source>
</evidence>
<proteinExistence type="predicted"/>
<dbReference type="CDD" id="cd17324">
    <property type="entry name" value="MFS_NepI_like"/>
    <property type="match status" value="1"/>
</dbReference>
<dbReference type="OrthoDB" id="9815356at2"/>
<evidence type="ECO:0000256" key="4">
    <source>
        <dbReference type="SAM" id="Phobius"/>
    </source>
</evidence>
<feature type="transmembrane region" description="Helical" evidence="4">
    <location>
        <begin position="147"/>
        <end position="166"/>
    </location>
</feature>
<name>A0A2N3PTZ0_9PROT</name>
<dbReference type="PANTHER" id="PTHR42910:SF1">
    <property type="entry name" value="MAJOR FACILITATOR SUPERFAMILY (MFS) PROFILE DOMAIN-CONTAINING PROTEIN"/>
    <property type="match status" value="1"/>
</dbReference>
<feature type="transmembrane region" description="Helical" evidence="4">
    <location>
        <begin position="362"/>
        <end position="384"/>
    </location>
</feature>
<evidence type="ECO:0000259" key="5">
    <source>
        <dbReference type="PROSITE" id="PS50850"/>
    </source>
</evidence>
<dbReference type="AlphaFoldDB" id="A0A2N3PTZ0"/>
<feature type="transmembrane region" description="Helical" evidence="4">
    <location>
        <begin position="262"/>
        <end position="280"/>
    </location>
</feature>
<organism evidence="6 7">
    <name type="scientific">Telmatospirillum siberiense</name>
    <dbReference type="NCBI Taxonomy" id="382514"/>
    <lineage>
        <taxon>Bacteria</taxon>
        <taxon>Pseudomonadati</taxon>
        <taxon>Pseudomonadota</taxon>
        <taxon>Alphaproteobacteria</taxon>
        <taxon>Rhodospirillales</taxon>
        <taxon>Rhodospirillaceae</taxon>
        <taxon>Telmatospirillum</taxon>
    </lineage>
</organism>
<dbReference type="Proteomes" id="UP000233293">
    <property type="component" value="Unassembled WGS sequence"/>
</dbReference>
<feature type="transmembrane region" description="Helical" evidence="4">
    <location>
        <begin position="229"/>
        <end position="250"/>
    </location>
</feature>
<evidence type="ECO:0000256" key="1">
    <source>
        <dbReference type="ARBA" id="ARBA00022692"/>
    </source>
</evidence>
<feature type="transmembrane region" description="Helical" evidence="4">
    <location>
        <begin position="114"/>
        <end position="135"/>
    </location>
</feature>
<dbReference type="Gene3D" id="1.20.1250.20">
    <property type="entry name" value="MFS general substrate transporter like domains"/>
    <property type="match status" value="1"/>
</dbReference>
<dbReference type="InterPro" id="IPR011701">
    <property type="entry name" value="MFS"/>
</dbReference>
<evidence type="ECO:0000256" key="3">
    <source>
        <dbReference type="ARBA" id="ARBA00023136"/>
    </source>
</evidence>
<feature type="transmembrane region" description="Helical" evidence="4">
    <location>
        <begin position="20"/>
        <end position="40"/>
    </location>
</feature>
<dbReference type="PROSITE" id="PS50850">
    <property type="entry name" value="MFS"/>
    <property type="match status" value="1"/>
</dbReference>
<dbReference type="EMBL" id="PIUM01000016">
    <property type="protein sequence ID" value="PKU23874.1"/>
    <property type="molecule type" value="Genomic_DNA"/>
</dbReference>
<keyword evidence="1 4" id="KW-0812">Transmembrane</keyword>
<keyword evidence="7" id="KW-1185">Reference proteome</keyword>
<dbReference type="SUPFAM" id="SSF103473">
    <property type="entry name" value="MFS general substrate transporter"/>
    <property type="match status" value="1"/>
</dbReference>
<keyword evidence="3 4" id="KW-0472">Membrane</keyword>
<accession>A0A2N3PTZ0</accession>
<feature type="domain" description="Major facilitator superfamily (MFS) profile" evidence="5">
    <location>
        <begin position="19"/>
        <end position="418"/>
    </location>
</feature>
<dbReference type="PANTHER" id="PTHR42910">
    <property type="entry name" value="TRANSPORTER SCO4007-RELATED"/>
    <property type="match status" value="1"/>
</dbReference>
<dbReference type="GO" id="GO:0022857">
    <property type="term" value="F:transmembrane transporter activity"/>
    <property type="evidence" value="ECO:0007669"/>
    <property type="project" value="InterPro"/>
</dbReference>
<sequence length="418" mass="42913">MPLAFEKKPVSATTVPPDKLSAGLMALFAFSVGVTVLSLYASQPLIGLIQADFGLTTSKAGLVTTFTLLGYASGLLLLVPLTDLVENRTLIVATLGVDAVALASVAYAPNLPLFFAACYLSGVTASAIQMLVPVAAQLSADAQRGRVVGNVMSGLMLGILLSRPIASLFAEIAGWRSFYITLAGVIAVLAVLLARVLPRRRPYASRGYGVLIASMLTILREEPVLRHRAAYQALCMGAFGVFWTSVALRLSQPPFSLNQSGIALFALTGAAGAFIAPIAGRIGDRGWTRGGTFAAHASIIIAMVLAELGGDAVFRAIPGVPAGAALVILSGAAVLLDLGVIGDQTLGRRAINLVRPEARGRMNGLFTGLFFFGAAAGSGLSGIAWAHAGWLGVCGVGTAFGIAALLASGTAFKATVAT</sequence>
<comment type="caution">
    <text evidence="6">The sequence shown here is derived from an EMBL/GenBank/DDBJ whole genome shotgun (WGS) entry which is preliminary data.</text>
</comment>
<feature type="transmembrane region" description="Helical" evidence="4">
    <location>
        <begin position="292"/>
        <end position="310"/>
    </location>
</feature>
<feature type="transmembrane region" description="Helical" evidence="4">
    <location>
        <begin position="90"/>
        <end position="108"/>
    </location>
</feature>
<feature type="transmembrane region" description="Helical" evidence="4">
    <location>
        <begin position="60"/>
        <end position="78"/>
    </location>
</feature>
<dbReference type="InterPro" id="IPR020846">
    <property type="entry name" value="MFS_dom"/>
</dbReference>
<reference evidence="7" key="1">
    <citation type="submission" date="2017-12" db="EMBL/GenBank/DDBJ databases">
        <title>Draft genome sequence of Telmatospirillum siberiense 26-4b1T, an acidotolerant peatland alphaproteobacterium potentially involved in sulfur cycling.</title>
        <authorList>
            <person name="Hausmann B."/>
            <person name="Pjevac P."/>
            <person name="Schreck K."/>
            <person name="Herbold C.W."/>
            <person name="Daims H."/>
            <person name="Wagner M."/>
            <person name="Pester M."/>
            <person name="Loy A."/>
        </authorList>
    </citation>
    <scope>NUCLEOTIDE SEQUENCE [LARGE SCALE GENOMIC DNA]</scope>
    <source>
        <strain evidence="7">26-4b1</strain>
    </source>
</reference>
<gene>
    <name evidence="6" type="ORF">CWS72_14445</name>
</gene>
<dbReference type="Pfam" id="PF07690">
    <property type="entry name" value="MFS_1"/>
    <property type="match status" value="1"/>
</dbReference>
<feature type="transmembrane region" description="Helical" evidence="4">
    <location>
        <begin position="390"/>
        <end position="412"/>
    </location>
</feature>
<dbReference type="InterPro" id="IPR036259">
    <property type="entry name" value="MFS_trans_sf"/>
</dbReference>
<evidence type="ECO:0000313" key="7">
    <source>
        <dbReference type="Proteomes" id="UP000233293"/>
    </source>
</evidence>
<dbReference type="RefSeq" id="WP_101251330.1">
    <property type="nucleotide sequence ID" value="NZ_PIUM01000016.1"/>
</dbReference>
<protein>
    <submittedName>
        <fullName evidence="6">MFS transporter</fullName>
    </submittedName>
</protein>